<dbReference type="OrthoDB" id="9778912at2"/>
<proteinExistence type="predicted"/>
<dbReference type="AlphaFoldDB" id="A0A4S2DM93"/>
<dbReference type="CDD" id="cd04730">
    <property type="entry name" value="NPD_like"/>
    <property type="match status" value="1"/>
</dbReference>
<dbReference type="RefSeq" id="WP_136003639.1">
    <property type="nucleotide sequence ID" value="NZ_SRYR01000001.1"/>
</dbReference>
<evidence type="ECO:0000313" key="7">
    <source>
        <dbReference type="Proteomes" id="UP000306888"/>
    </source>
</evidence>
<keyword evidence="7" id="KW-1185">Reference proteome</keyword>
<dbReference type="InterPro" id="IPR013785">
    <property type="entry name" value="Aldolase_TIM"/>
</dbReference>
<dbReference type="InterPro" id="IPR004136">
    <property type="entry name" value="NMO"/>
</dbReference>
<dbReference type="EMBL" id="SRYR01000001">
    <property type="protein sequence ID" value="TGY43399.1"/>
    <property type="molecule type" value="Genomic_DNA"/>
</dbReference>
<sequence>MNIKPLIIGDLIAKVPIIQGGMGVGVSLSNLAGNVAKNGAIGVISAAHPGYMEEDFEKNTLAANLRGLTKHIKKAKEISLNGIIGVNAMVAMNNYIEHVKTAIEAGADLIISGAGLPLNLPEITAGSSIKIAPIVSSAKACKLVLSYWKKHFNRTADAVIVEGPLAGGHLGFKKNNLDNDIVNFDKYVSAVIEEVKNFEKDFDKKIPVIVAGGVFTHEDMMRYLNLGASGVQMATRFVATHECDAHPNFKNAFVNCKKEDIELTISPVGMPGRAIRNKLTETLKTQRVKITKCYDCLIPCNPGTTPYCISSALIKSVKGDVENGLVFCGGNAYRIDKLLYVKELIDEMMGQSLAQPEIII</sequence>
<accession>A0A4S2DM93</accession>
<keyword evidence="6" id="KW-0503">Monooxygenase</keyword>
<dbReference type="Gene3D" id="3.20.20.70">
    <property type="entry name" value="Aldolase class I"/>
    <property type="match status" value="1"/>
</dbReference>
<dbReference type="SUPFAM" id="SSF51412">
    <property type="entry name" value="Inosine monophosphate dehydrogenase (IMPDH)"/>
    <property type="match status" value="1"/>
</dbReference>
<evidence type="ECO:0000313" key="6">
    <source>
        <dbReference type="EMBL" id="TGY43399.1"/>
    </source>
</evidence>
<dbReference type="GO" id="GO:0018580">
    <property type="term" value="F:nitronate monooxygenase activity"/>
    <property type="evidence" value="ECO:0007669"/>
    <property type="project" value="InterPro"/>
</dbReference>
<keyword evidence="5" id="KW-0560">Oxidoreductase</keyword>
<keyword evidence="4" id="KW-0288">FMN</keyword>
<keyword evidence="3" id="KW-0285">Flavoprotein</keyword>
<dbReference type="Pfam" id="PF03060">
    <property type="entry name" value="NMO"/>
    <property type="match status" value="1"/>
</dbReference>
<evidence type="ECO:0000256" key="5">
    <source>
        <dbReference type="ARBA" id="ARBA00023002"/>
    </source>
</evidence>
<gene>
    <name evidence="6" type="ORF">E5347_00910</name>
</gene>
<dbReference type="Proteomes" id="UP000306888">
    <property type="component" value="Unassembled WGS sequence"/>
</dbReference>
<comment type="function">
    <text evidence="1">Nitronate monooxygenase that uses molecular oxygen to catalyze the oxidative denitrification of alkyl nitronates. Acts on propionate 3-nitronate (P3N), the presumed physiological substrate. Probably functions in the detoxification of P3N, a metabolic poison produced by plants and fungi as a defense mechanism.</text>
</comment>
<dbReference type="PANTHER" id="PTHR32332:SF18">
    <property type="entry name" value="2-NITROPROPANE DIOXYGENASE"/>
    <property type="match status" value="1"/>
</dbReference>
<comment type="caution">
    <text evidence="6">The sequence shown here is derived from an EMBL/GenBank/DDBJ whole genome shotgun (WGS) entry which is preliminary data.</text>
</comment>
<protein>
    <recommendedName>
        <fullName evidence="2">Probable nitronate monooxygenase</fullName>
    </recommendedName>
</protein>
<evidence type="ECO:0000256" key="4">
    <source>
        <dbReference type="ARBA" id="ARBA00022643"/>
    </source>
</evidence>
<organism evidence="6 7">
    <name type="scientific">Clostridium sartagoforme</name>
    <dbReference type="NCBI Taxonomy" id="84031"/>
    <lineage>
        <taxon>Bacteria</taxon>
        <taxon>Bacillati</taxon>
        <taxon>Bacillota</taxon>
        <taxon>Clostridia</taxon>
        <taxon>Eubacteriales</taxon>
        <taxon>Clostridiaceae</taxon>
        <taxon>Clostridium</taxon>
    </lineage>
</organism>
<evidence type="ECO:0000256" key="2">
    <source>
        <dbReference type="ARBA" id="ARBA00013457"/>
    </source>
</evidence>
<name>A0A4S2DM93_9CLOT</name>
<reference evidence="6 7" key="1">
    <citation type="submission" date="2019-04" db="EMBL/GenBank/DDBJ databases">
        <title>Microbes associate with the intestines of laboratory mice.</title>
        <authorList>
            <person name="Navarre W."/>
            <person name="Wong E."/>
            <person name="Huang K."/>
            <person name="Tropini C."/>
            <person name="Ng K."/>
            <person name="Yu B."/>
        </authorList>
    </citation>
    <scope>NUCLEOTIDE SEQUENCE [LARGE SCALE GENOMIC DNA]</scope>
    <source>
        <strain evidence="6 7">NM50_B9-20</strain>
    </source>
</reference>
<evidence type="ECO:0000256" key="3">
    <source>
        <dbReference type="ARBA" id="ARBA00022630"/>
    </source>
</evidence>
<dbReference type="PANTHER" id="PTHR32332">
    <property type="entry name" value="2-NITROPROPANE DIOXYGENASE"/>
    <property type="match status" value="1"/>
</dbReference>
<evidence type="ECO:0000256" key="1">
    <source>
        <dbReference type="ARBA" id="ARBA00003535"/>
    </source>
</evidence>